<feature type="region of interest" description="Disordered" evidence="1">
    <location>
        <begin position="198"/>
        <end position="217"/>
    </location>
</feature>
<feature type="compositionally biased region" description="Gly residues" evidence="1">
    <location>
        <begin position="333"/>
        <end position="362"/>
    </location>
</feature>
<proteinExistence type="predicted"/>
<feature type="compositionally biased region" description="Low complexity" evidence="1">
    <location>
        <begin position="363"/>
        <end position="372"/>
    </location>
</feature>
<evidence type="ECO:0000313" key="2">
    <source>
        <dbReference type="EMBL" id="KAG2427568.1"/>
    </source>
</evidence>
<feature type="compositionally biased region" description="Polar residues" evidence="1">
    <location>
        <begin position="1"/>
        <end position="21"/>
    </location>
</feature>
<keyword evidence="3" id="KW-1185">Reference proteome</keyword>
<feature type="region of interest" description="Disordered" evidence="1">
    <location>
        <begin position="267"/>
        <end position="382"/>
    </location>
</feature>
<feature type="compositionally biased region" description="Gly residues" evidence="1">
    <location>
        <begin position="650"/>
        <end position="659"/>
    </location>
</feature>
<protein>
    <submittedName>
        <fullName evidence="2">Uncharacterized protein</fullName>
    </submittedName>
</protein>
<sequence length="659" mass="64925">MAPAVVTSTASLRGRTQQAVQQRKGGPASGSGGWLDSSAAPGTGAAGAAGPSAASASAAAANLIDFGEDGVPARPAGGRPDSKTRGGRAGGAAAKQDVELVSMMHPADPFEFLVQQSAAQPPPPTYTGSPDASVAAAARPAAAHPLDFGFDDLASGGAASSSTAAPAAAGGGGGGGGVASLFPNFGSFSDLLGPITGSAPAAAASTSGQGSTAASAGGGGGGLWGFGGTTAGTGTGAIALTKGHVHSQSAAGIDDLLAQQRAMRDAADGVGSGGASGSGAAAAAAAGGGRGAPQHGLPSHGHGQHRAPAVFDPFGESSGPGGGANGATSSAGPGPGGPGAYYSAGGRGSAAGSGDEGAGGANGRAAALAPGEDPAEPGGGGGTGYAVGSRELLLYAVPLFKDRLVFLPVVTWKDEEDTSTVLGKMNAGINGVQQSISGMWHSLKDKGNIPAKIYKAGQAILENMNAEERLMRNIPKRANKLVVHHPACVPPDEIQDQLTALTSTFCYKSAGKAAAAGVMLPVAVGLELIAVPGIGWYTAYQLFKSTSAAAGGSRLNNYLKSDKREVRICYAPEPKMDLYILKARLSPDGVLGSEDIEDFCHDLKEPQLLHPLTELRNRHLKKTQTMNADYALLPMNAPDGEDPYSSSAGGAAGGGKKKD</sequence>
<accession>A0A835SI48</accession>
<feature type="region of interest" description="Disordered" evidence="1">
    <location>
        <begin position="1"/>
        <end position="51"/>
    </location>
</feature>
<feature type="compositionally biased region" description="Low complexity" evidence="1">
    <location>
        <begin position="198"/>
        <end position="215"/>
    </location>
</feature>
<dbReference type="Pfam" id="PF10173">
    <property type="entry name" value="Mit_KHE1"/>
    <property type="match status" value="1"/>
</dbReference>
<dbReference type="InterPro" id="IPR018786">
    <property type="entry name" value="Mit_KHE1"/>
</dbReference>
<feature type="region of interest" description="Disordered" evidence="1">
    <location>
        <begin position="634"/>
        <end position="659"/>
    </location>
</feature>
<dbReference type="Proteomes" id="UP000650467">
    <property type="component" value="Unassembled WGS sequence"/>
</dbReference>
<dbReference type="EMBL" id="JAEHOC010000039">
    <property type="protein sequence ID" value="KAG2427568.1"/>
    <property type="molecule type" value="Genomic_DNA"/>
</dbReference>
<feature type="compositionally biased region" description="Low complexity" evidence="1">
    <location>
        <begin position="37"/>
        <end position="51"/>
    </location>
</feature>
<comment type="caution">
    <text evidence="2">The sequence shown here is derived from an EMBL/GenBank/DDBJ whole genome shotgun (WGS) entry which is preliminary data.</text>
</comment>
<feature type="region of interest" description="Disordered" evidence="1">
    <location>
        <begin position="69"/>
        <end position="94"/>
    </location>
</feature>
<gene>
    <name evidence="2" type="ORF">HXX76_012222</name>
</gene>
<dbReference type="OrthoDB" id="5562676at2759"/>
<name>A0A835SI48_CHLIN</name>
<evidence type="ECO:0000256" key="1">
    <source>
        <dbReference type="SAM" id="MobiDB-lite"/>
    </source>
</evidence>
<evidence type="ECO:0000313" key="3">
    <source>
        <dbReference type="Proteomes" id="UP000650467"/>
    </source>
</evidence>
<dbReference type="AlphaFoldDB" id="A0A835SI48"/>
<reference evidence="2" key="1">
    <citation type="journal article" date="2020" name="bioRxiv">
        <title>Comparative genomics of Chlamydomonas.</title>
        <authorList>
            <person name="Craig R.J."/>
            <person name="Hasan A.R."/>
            <person name="Ness R.W."/>
            <person name="Keightley P.D."/>
        </authorList>
    </citation>
    <scope>NUCLEOTIDE SEQUENCE</scope>
    <source>
        <strain evidence="2">SAG 7.73</strain>
    </source>
</reference>
<organism evidence="2 3">
    <name type="scientific">Chlamydomonas incerta</name>
    <dbReference type="NCBI Taxonomy" id="51695"/>
    <lineage>
        <taxon>Eukaryota</taxon>
        <taxon>Viridiplantae</taxon>
        <taxon>Chlorophyta</taxon>
        <taxon>core chlorophytes</taxon>
        <taxon>Chlorophyceae</taxon>
        <taxon>CS clade</taxon>
        <taxon>Chlamydomonadales</taxon>
        <taxon>Chlamydomonadaceae</taxon>
        <taxon>Chlamydomonas</taxon>
    </lineage>
</organism>